<dbReference type="InterPro" id="IPR050204">
    <property type="entry name" value="AraC_XylS_family_regulators"/>
</dbReference>
<dbReference type="PROSITE" id="PS00041">
    <property type="entry name" value="HTH_ARAC_FAMILY_1"/>
    <property type="match status" value="1"/>
</dbReference>
<accession>A0ABN3PIA8</accession>
<dbReference type="Gene3D" id="1.10.10.60">
    <property type="entry name" value="Homeodomain-like"/>
    <property type="match status" value="1"/>
</dbReference>
<dbReference type="SMART" id="SM00342">
    <property type="entry name" value="HTH_ARAC"/>
    <property type="match status" value="1"/>
</dbReference>
<evidence type="ECO:0000313" key="6">
    <source>
        <dbReference type="Proteomes" id="UP001501509"/>
    </source>
</evidence>
<keyword evidence="3" id="KW-0804">Transcription</keyword>
<name>A0ABN3PIA8_9ACTN</name>
<feature type="domain" description="HTH araC/xylS-type" evidence="4">
    <location>
        <begin position="215"/>
        <end position="316"/>
    </location>
</feature>
<dbReference type="Proteomes" id="UP001501509">
    <property type="component" value="Unassembled WGS sequence"/>
</dbReference>
<dbReference type="SUPFAM" id="SSF46689">
    <property type="entry name" value="Homeodomain-like"/>
    <property type="match status" value="1"/>
</dbReference>
<protein>
    <submittedName>
        <fullName evidence="5">Helix-turn-helix domain-containing protein</fullName>
    </submittedName>
</protein>
<proteinExistence type="predicted"/>
<dbReference type="InterPro" id="IPR035418">
    <property type="entry name" value="AraC-bd_2"/>
</dbReference>
<dbReference type="InterPro" id="IPR018062">
    <property type="entry name" value="HTH_AraC-typ_CS"/>
</dbReference>
<dbReference type="EMBL" id="BAAATD010000002">
    <property type="protein sequence ID" value="GAA2587433.1"/>
    <property type="molecule type" value="Genomic_DNA"/>
</dbReference>
<evidence type="ECO:0000256" key="2">
    <source>
        <dbReference type="ARBA" id="ARBA00023125"/>
    </source>
</evidence>
<evidence type="ECO:0000259" key="4">
    <source>
        <dbReference type="PROSITE" id="PS01124"/>
    </source>
</evidence>
<evidence type="ECO:0000313" key="5">
    <source>
        <dbReference type="EMBL" id="GAA2587433.1"/>
    </source>
</evidence>
<keyword evidence="1" id="KW-0805">Transcription regulation</keyword>
<dbReference type="PROSITE" id="PS01124">
    <property type="entry name" value="HTH_ARAC_FAMILY_2"/>
    <property type="match status" value="1"/>
</dbReference>
<reference evidence="5 6" key="1">
    <citation type="journal article" date="2019" name="Int. J. Syst. Evol. Microbiol.">
        <title>The Global Catalogue of Microorganisms (GCM) 10K type strain sequencing project: providing services to taxonomists for standard genome sequencing and annotation.</title>
        <authorList>
            <consortium name="The Broad Institute Genomics Platform"/>
            <consortium name="The Broad Institute Genome Sequencing Center for Infectious Disease"/>
            <person name="Wu L."/>
            <person name="Ma J."/>
        </authorList>
    </citation>
    <scope>NUCLEOTIDE SEQUENCE [LARGE SCALE GENOMIC DNA]</scope>
    <source>
        <strain evidence="5 6">JCM 6833</strain>
    </source>
</reference>
<dbReference type="InterPro" id="IPR009057">
    <property type="entry name" value="Homeodomain-like_sf"/>
</dbReference>
<dbReference type="PANTHER" id="PTHR46796:SF6">
    <property type="entry name" value="ARAC SUBFAMILY"/>
    <property type="match status" value="1"/>
</dbReference>
<dbReference type="InterPro" id="IPR018060">
    <property type="entry name" value="HTH_AraC"/>
</dbReference>
<comment type="caution">
    <text evidence="5">The sequence shown here is derived from an EMBL/GenBank/DDBJ whole genome shotgun (WGS) entry which is preliminary data.</text>
</comment>
<evidence type="ECO:0000256" key="3">
    <source>
        <dbReference type="ARBA" id="ARBA00023163"/>
    </source>
</evidence>
<organism evidence="5 6">
    <name type="scientific">Actinomadura fulvescens</name>
    <dbReference type="NCBI Taxonomy" id="46160"/>
    <lineage>
        <taxon>Bacteria</taxon>
        <taxon>Bacillati</taxon>
        <taxon>Actinomycetota</taxon>
        <taxon>Actinomycetes</taxon>
        <taxon>Streptosporangiales</taxon>
        <taxon>Thermomonosporaceae</taxon>
        <taxon>Actinomadura</taxon>
    </lineage>
</organism>
<keyword evidence="6" id="KW-1185">Reference proteome</keyword>
<evidence type="ECO:0000256" key="1">
    <source>
        <dbReference type="ARBA" id="ARBA00023015"/>
    </source>
</evidence>
<sequence length="317" mass="35185">MAEATYSVESFRTAEVPPHERADCWSEHVTGYQGRLDYRYPHREDFQAGTVRQRTEAYQLVEFWSDQVRYARTAGLVRADPDEDYRLLVPITGALVVRQDDREVRLTPGTGGLITLSAPSELLHEASTRAFIMTIPAREVNSPLNLSAPLSAGLDLSAGLGRVVADMVAGAARERGGLGRVQFDALSDRIVELLCMLVAGDDRPDAPGHLVEVEALARRYVRAHAADPGLNGITMARELGWSLRQVQLALQRAGTTPRELIREERLRLARDRLQNPAYRHMSITELAHASGFSSVSALSNGFRHRYGMSPREMRLDG</sequence>
<dbReference type="Pfam" id="PF12833">
    <property type="entry name" value="HTH_18"/>
    <property type="match status" value="1"/>
</dbReference>
<dbReference type="RefSeq" id="WP_344539916.1">
    <property type="nucleotide sequence ID" value="NZ_BAAATD010000002.1"/>
</dbReference>
<dbReference type="PANTHER" id="PTHR46796">
    <property type="entry name" value="HTH-TYPE TRANSCRIPTIONAL ACTIVATOR RHAS-RELATED"/>
    <property type="match status" value="1"/>
</dbReference>
<dbReference type="Pfam" id="PF14525">
    <property type="entry name" value="AraC_binding_2"/>
    <property type="match status" value="1"/>
</dbReference>
<keyword evidence="2" id="KW-0238">DNA-binding</keyword>
<gene>
    <name evidence="5" type="ORF">GCM10010411_20310</name>
</gene>